<dbReference type="OrthoDB" id="6364116at2759"/>
<dbReference type="AlphaFoldDB" id="A0A8J4YD33"/>
<reference evidence="3" key="1">
    <citation type="submission" date="2020-07" db="EMBL/GenBank/DDBJ databases">
        <title>The High-quality genome of the commercially important snow crab, Chionoecetes opilio.</title>
        <authorList>
            <person name="Jeong J.-H."/>
            <person name="Ryu S."/>
        </authorList>
    </citation>
    <scope>NUCLEOTIDE SEQUENCE</scope>
    <source>
        <strain evidence="3">MADBK_172401_WGS</strain>
        <tissue evidence="3">Digestive gland</tissue>
    </source>
</reference>
<dbReference type="EMBL" id="JACEEZ010012523">
    <property type="protein sequence ID" value="KAG0720639.1"/>
    <property type="molecule type" value="Genomic_DNA"/>
</dbReference>
<evidence type="ECO:0000313" key="3">
    <source>
        <dbReference type="EMBL" id="KAG0720639.1"/>
    </source>
</evidence>
<keyword evidence="4" id="KW-1185">Reference proteome</keyword>
<evidence type="ECO:0000256" key="2">
    <source>
        <dbReference type="SAM" id="Phobius"/>
    </source>
</evidence>
<name>A0A8J4YD33_CHIOP</name>
<comment type="caution">
    <text evidence="3">The sequence shown here is derived from an EMBL/GenBank/DDBJ whole genome shotgun (WGS) entry which is preliminary data.</text>
</comment>
<organism evidence="3 4">
    <name type="scientific">Chionoecetes opilio</name>
    <name type="common">Atlantic snow crab</name>
    <name type="synonym">Cancer opilio</name>
    <dbReference type="NCBI Taxonomy" id="41210"/>
    <lineage>
        <taxon>Eukaryota</taxon>
        <taxon>Metazoa</taxon>
        <taxon>Ecdysozoa</taxon>
        <taxon>Arthropoda</taxon>
        <taxon>Crustacea</taxon>
        <taxon>Multicrustacea</taxon>
        <taxon>Malacostraca</taxon>
        <taxon>Eumalacostraca</taxon>
        <taxon>Eucarida</taxon>
        <taxon>Decapoda</taxon>
        <taxon>Pleocyemata</taxon>
        <taxon>Brachyura</taxon>
        <taxon>Eubrachyura</taxon>
        <taxon>Majoidea</taxon>
        <taxon>Majidae</taxon>
        <taxon>Chionoecetes</taxon>
    </lineage>
</organism>
<gene>
    <name evidence="3" type="ORF">GWK47_048117</name>
</gene>
<feature type="transmembrane region" description="Helical" evidence="2">
    <location>
        <begin position="41"/>
        <end position="60"/>
    </location>
</feature>
<sequence length="138" mass="15269">MSGLTLEELWCECSGNSSATPHRLQLHTQMTQLHAAAQRHALTYVGVVLTLYVLGLIVIIRKSGRSERHTAASALSFCFSRAASSVSTPRRKKRKRSEKQGNSTQLENRQPVIPSLQVHLVVPDDDDEMEISMVTTVA</sequence>
<keyword evidence="2" id="KW-1133">Transmembrane helix</keyword>
<evidence type="ECO:0000313" key="4">
    <source>
        <dbReference type="Proteomes" id="UP000770661"/>
    </source>
</evidence>
<accession>A0A8J4YD33</accession>
<protein>
    <recommendedName>
        <fullName evidence="5">Transmembrane protein</fullName>
    </recommendedName>
</protein>
<feature type="region of interest" description="Disordered" evidence="1">
    <location>
        <begin position="82"/>
        <end position="109"/>
    </location>
</feature>
<keyword evidence="2" id="KW-0812">Transmembrane</keyword>
<dbReference type="Proteomes" id="UP000770661">
    <property type="component" value="Unassembled WGS sequence"/>
</dbReference>
<evidence type="ECO:0008006" key="5">
    <source>
        <dbReference type="Google" id="ProtNLM"/>
    </source>
</evidence>
<keyword evidence="2" id="KW-0472">Membrane</keyword>
<proteinExistence type="predicted"/>
<evidence type="ECO:0000256" key="1">
    <source>
        <dbReference type="SAM" id="MobiDB-lite"/>
    </source>
</evidence>